<feature type="transmembrane region" description="Helical" evidence="6">
    <location>
        <begin position="290"/>
        <end position="313"/>
    </location>
</feature>
<dbReference type="SUPFAM" id="SSF53448">
    <property type="entry name" value="Nucleotide-diphospho-sugar transferases"/>
    <property type="match status" value="1"/>
</dbReference>
<accession>A0AAQ4CW49</accession>
<dbReference type="EMBL" id="AP025226">
    <property type="protein sequence ID" value="BDC00031.1"/>
    <property type="molecule type" value="Genomic_DNA"/>
</dbReference>
<evidence type="ECO:0000256" key="4">
    <source>
        <dbReference type="ARBA" id="ARBA00022679"/>
    </source>
</evidence>
<feature type="transmembrane region" description="Helical" evidence="6">
    <location>
        <begin position="393"/>
        <end position="423"/>
    </location>
</feature>
<evidence type="ECO:0000256" key="5">
    <source>
        <dbReference type="ARBA" id="ARBA00023136"/>
    </source>
</evidence>
<feature type="transmembrane region" description="Helical" evidence="6">
    <location>
        <begin position="7"/>
        <end position="31"/>
    </location>
</feature>
<keyword evidence="6" id="KW-0812">Transmembrane</keyword>
<feature type="transmembrane region" description="Helical" evidence="6">
    <location>
        <begin position="429"/>
        <end position="452"/>
    </location>
</feature>
<dbReference type="GO" id="GO:0085029">
    <property type="term" value="P:extracellular matrix assembly"/>
    <property type="evidence" value="ECO:0007669"/>
    <property type="project" value="TreeGrafter"/>
</dbReference>
<keyword evidence="4" id="KW-0808">Transferase</keyword>
<comment type="subcellular location">
    <subcellularLocation>
        <location evidence="1">Cell membrane</location>
    </subcellularLocation>
</comment>
<keyword evidence="3" id="KW-0328">Glycosyltransferase</keyword>
<name>A0AAQ4CW49_9CREN</name>
<dbReference type="InterPro" id="IPR029044">
    <property type="entry name" value="Nucleotide-diphossugar_trans"/>
</dbReference>
<reference evidence="7 8" key="1">
    <citation type="journal article" date="2022" name="Microbiol. Resour. Announc.">
        <title>Complete Genome Sequence of the Hyperthermophilic and Acidophilic Archaeon Saccharolobus caldissimus Strain HS-3T.</title>
        <authorList>
            <person name="Sakai H.D."/>
            <person name="Kurosawa N."/>
        </authorList>
    </citation>
    <scope>NUCLEOTIDE SEQUENCE [LARGE SCALE GENOMIC DNA]</scope>
    <source>
        <strain evidence="7 8">JCM32116</strain>
    </source>
</reference>
<dbReference type="GO" id="GO:0050501">
    <property type="term" value="F:hyaluronan synthase activity"/>
    <property type="evidence" value="ECO:0007669"/>
    <property type="project" value="TreeGrafter"/>
</dbReference>
<gene>
    <name evidence="7" type="ORF">SACC_30470</name>
</gene>
<dbReference type="PANTHER" id="PTHR22913">
    <property type="entry name" value="HYALURONAN SYNTHASE"/>
    <property type="match status" value="1"/>
</dbReference>
<organism evidence="7 8">
    <name type="scientific">Saccharolobus caldissimus</name>
    <dbReference type="NCBI Taxonomy" id="1702097"/>
    <lineage>
        <taxon>Archaea</taxon>
        <taxon>Thermoproteota</taxon>
        <taxon>Thermoprotei</taxon>
        <taxon>Sulfolobales</taxon>
        <taxon>Sulfolobaceae</taxon>
        <taxon>Saccharolobus</taxon>
    </lineage>
</organism>
<dbReference type="GO" id="GO:0005886">
    <property type="term" value="C:plasma membrane"/>
    <property type="evidence" value="ECO:0007669"/>
    <property type="project" value="UniProtKB-SubCell"/>
</dbReference>
<keyword evidence="6" id="KW-1133">Transmembrane helix</keyword>
<evidence type="ECO:0000256" key="2">
    <source>
        <dbReference type="ARBA" id="ARBA00022475"/>
    </source>
</evidence>
<dbReference type="Proteomes" id="UP001319921">
    <property type="component" value="Chromosome"/>
</dbReference>
<evidence type="ECO:0008006" key="9">
    <source>
        <dbReference type="Google" id="ProtNLM"/>
    </source>
</evidence>
<protein>
    <recommendedName>
        <fullName evidence="9">Glycosyl transferase family 2</fullName>
    </recommendedName>
</protein>
<keyword evidence="5 6" id="KW-0472">Membrane</keyword>
<dbReference type="Pfam" id="PF13641">
    <property type="entry name" value="Glyco_tranf_2_3"/>
    <property type="match status" value="1"/>
</dbReference>
<dbReference type="KEGG" id="scas:SACC_30470"/>
<dbReference type="RefSeq" id="WP_229570686.1">
    <property type="nucleotide sequence ID" value="NZ_AP025226.1"/>
</dbReference>
<dbReference type="GO" id="GO:0030213">
    <property type="term" value="P:hyaluronan biosynthetic process"/>
    <property type="evidence" value="ECO:0007669"/>
    <property type="project" value="TreeGrafter"/>
</dbReference>
<dbReference type="AlphaFoldDB" id="A0AAQ4CW49"/>
<sequence>MRVDIESYLLISTIISVATILYIMFTLPLAFTYRQRSYNISSISKNDITVLIPVYNEDINIFKNVIDSVKKEKLKFIVVGDGCEDPYRKIVEEAGGLFIKLPKNGGKRKAIKEGFKYVKTAYVLLLDSDTILPENSVEILASKLSDDVVAVSPEISVTAGKNRTAYHVAEMMQRLREISYRALARFGSVVSLNGQCILAKTEVIRPLIESKEFESVKLWKFTTILGDDRQITNYIYSKGFKAIVTKDVVVKTKAPDSIKNLLRQMIRWYRSNNFFLIKEIIDGTLFKKGFFYMFTVLYWYTLPLLTLANYVLYTEIILKHVFRHWNILIKIITKDPIRFIEYVIVKRISNLFDLDPSPVMYKFSNYFAHMHPHIYPHNFYFIYHRQIDVKMILFYYFYIFHTLAGEVSTIASLIMIFSILLYTRKNLRGFVLGLLAFPLMFIADIFALFTLWKQKKWLGRN</sequence>
<keyword evidence="8" id="KW-1185">Reference proteome</keyword>
<dbReference type="Gene3D" id="3.90.550.10">
    <property type="entry name" value="Spore Coat Polysaccharide Biosynthesis Protein SpsA, Chain A"/>
    <property type="match status" value="1"/>
</dbReference>
<evidence type="ECO:0000313" key="7">
    <source>
        <dbReference type="EMBL" id="BDC00031.1"/>
    </source>
</evidence>
<evidence type="ECO:0000313" key="8">
    <source>
        <dbReference type="Proteomes" id="UP001319921"/>
    </source>
</evidence>
<keyword evidence="2" id="KW-1003">Cell membrane</keyword>
<evidence type="ECO:0000256" key="3">
    <source>
        <dbReference type="ARBA" id="ARBA00022676"/>
    </source>
</evidence>
<evidence type="ECO:0000256" key="6">
    <source>
        <dbReference type="SAM" id="Phobius"/>
    </source>
</evidence>
<dbReference type="PANTHER" id="PTHR22913:SF12">
    <property type="entry name" value="MANNURONAN SYNTHASE"/>
    <property type="match status" value="1"/>
</dbReference>
<evidence type="ECO:0000256" key="1">
    <source>
        <dbReference type="ARBA" id="ARBA00004236"/>
    </source>
</evidence>
<proteinExistence type="predicted"/>
<dbReference type="GeneID" id="68867770"/>